<feature type="compositionally biased region" description="Basic and acidic residues" evidence="1">
    <location>
        <begin position="305"/>
        <end position="322"/>
    </location>
</feature>
<feature type="compositionally biased region" description="Basic and acidic residues" evidence="1">
    <location>
        <begin position="426"/>
        <end position="437"/>
    </location>
</feature>
<evidence type="ECO:0000256" key="1">
    <source>
        <dbReference type="SAM" id="MobiDB-lite"/>
    </source>
</evidence>
<feature type="compositionally biased region" description="Basic and acidic residues" evidence="1">
    <location>
        <begin position="239"/>
        <end position="263"/>
    </location>
</feature>
<feature type="compositionally biased region" description="Basic and acidic residues" evidence="1">
    <location>
        <begin position="386"/>
        <end position="399"/>
    </location>
</feature>
<keyword evidence="3" id="KW-1185">Reference proteome</keyword>
<name>A0A7I4XYX5_HAECO</name>
<evidence type="ECO:0000313" key="3">
    <source>
        <dbReference type="Proteomes" id="UP000025227"/>
    </source>
</evidence>
<evidence type="ECO:0000256" key="2">
    <source>
        <dbReference type="SAM" id="SignalP"/>
    </source>
</evidence>
<dbReference type="WBParaSite" id="HCON_00023530-00001">
    <property type="protein sequence ID" value="HCON_00023530-00001"/>
    <property type="gene ID" value="HCON_00023530"/>
</dbReference>
<feature type="compositionally biased region" description="Basic and acidic residues" evidence="1">
    <location>
        <begin position="578"/>
        <end position="599"/>
    </location>
</feature>
<proteinExistence type="predicted"/>
<protein>
    <submittedName>
        <fullName evidence="4">Conserved secreted protein</fullName>
    </submittedName>
</protein>
<sequence length="679" mass="78778">MSSWLQLLLLLSTLACICDARCRYRESRVRELAIRLPRNCRGPKPSVVGEEYWSSVGYNGALRDGRTTNDFLTLPQSGDGDIRSGWVAYWITKTKYGEGQHYEVFGHAFMRSDGRICALFAGRNRDMVELCGGFRVLSRNKNNPNEEMPFEWIQAGYAHPREALGFHHHRIAKYEWTPEDVFYGDAQLRGSIFRGVSPNSRFFMEMTTPDTFARKVWVLRRKPEVIAAMEAQAGYPPTYDRRYPESYRRTISRDEDESSRTDPRYPQVPSVPIGGGVQPEWPPAVHDERRGEAPSGEAHPAWSAEADRSRGQPPHASRESQEHAAAGAEPSSPYSSQEAPGGRWAEAPYQPDARAHPSSPSHPKDQVRFRYVKPAAVVKDQYGRLYEGHQEGGETHYYPDQRAGAETARTDSRESQQPAAPASQEIADRGQHVAPEHHPHHVVPQHPASRERWEQDRSRQMDADQEYELREAAQRRAEYERQKAEYERQHAEHERQRALEYSRQLALERSRQEHPDYQQQQQQQQHRDAEQRRADYERQNAFDYSNQVAPGRSSQSNQVAPERSPEDEEYESRRRAHHEQYLRLLEERRLEASRRRAEEERRRAELLAEQERRRYELERSTTAWPTSQTVVRDEVVRDEELQEISVEEDMNGSVEVSQYPARLPSPRALLKEETEEFDI</sequence>
<feature type="signal peptide" evidence="2">
    <location>
        <begin position="1"/>
        <end position="20"/>
    </location>
</feature>
<feature type="region of interest" description="Disordered" evidence="1">
    <location>
        <begin position="237"/>
        <end position="599"/>
    </location>
</feature>
<feature type="compositionally biased region" description="Polar residues" evidence="1">
    <location>
        <begin position="542"/>
        <end position="559"/>
    </location>
</feature>
<feature type="compositionally biased region" description="Basic and acidic residues" evidence="1">
    <location>
        <begin position="448"/>
        <end position="516"/>
    </location>
</feature>
<feature type="compositionally biased region" description="Basic and acidic residues" evidence="1">
    <location>
        <begin position="525"/>
        <end position="540"/>
    </location>
</feature>
<dbReference type="AlphaFoldDB" id="A0A7I4XYX5"/>
<dbReference type="Proteomes" id="UP000025227">
    <property type="component" value="Unplaced"/>
</dbReference>
<organism evidence="3 4">
    <name type="scientific">Haemonchus contortus</name>
    <name type="common">Barber pole worm</name>
    <dbReference type="NCBI Taxonomy" id="6289"/>
    <lineage>
        <taxon>Eukaryota</taxon>
        <taxon>Metazoa</taxon>
        <taxon>Ecdysozoa</taxon>
        <taxon>Nematoda</taxon>
        <taxon>Chromadorea</taxon>
        <taxon>Rhabditida</taxon>
        <taxon>Rhabditina</taxon>
        <taxon>Rhabditomorpha</taxon>
        <taxon>Strongyloidea</taxon>
        <taxon>Trichostrongylidae</taxon>
        <taxon>Haemonchus</taxon>
    </lineage>
</organism>
<feature type="chain" id="PRO_5029739076" evidence="2">
    <location>
        <begin position="21"/>
        <end position="679"/>
    </location>
</feature>
<keyword evidence="2" id="KW-0732">Signal</keyword>
<evidence type="ECO:0000313" key="4">
    <source>
        <dbReference type="WBParaSite" id="HCON_00023530-00001"/>
    </source>
</evidence>
<dbReference type="OrthoDB" id="5859672at2759"/>
<reference evidence="4" key="1">
    <citation type="submission" date="2020-12" db="UniProtKB">
        <authorList>
            <consortium name="WormBaseParasite"/>
        </authorList>
    </citation>
    <scope>IDENTIFICATION</scope>
    <source>
        <strain evidence="4">MHco3</strain>
    </source>
</reference>
<accession>A0A7I4XYX5</accession>